<proteinExistence type="predicted"/>
<evidence type="ECO:0000313" key="1">
    <source>
        <dbReference type="EMBL" id="TFZ39320.1"/>
    </source>
</evidence>
<dbReference type="RefSeq" id="WP_135255169.1">
    <property type="nucleotide sequence ID" value="NZ_CP038865.1"/>
</dbReference>
<organism evidence="1 2">
    <name type="scientific">Vagococcus xieshaowenii</name>
    <dbReference type="NCBI Taxonomy" id="2562451"/>
    <lineage>
        <taxon>Bacteria</taxon>
        <taxon>Bacillati</taxon>
        <taxon>Bacillota</taxon>
        <taxon>Bacilli</taxon>
        <taxon>Lactobacillales</taxon>
        <taxon>Enterococcaceae</taxon>
        <taxon>Vagococcus</taxon>
    </lineage>
</organism>
<dbReference type="InterPro" id="IPR051454">
    <property type="entry name" value="RNA/ubiquinone_mod_enzymes"/>
</dbReference>
<dbReference type="Pfam" id="PF01136">
    <property type="entry name" value="Peptidase_U32"/>
    <property type="match status" value="1"/>
</dbReference>
<protein>
    <submittedName>
        <fullName evidence="1">U32 family peptidase</fullName>
    </submittedName>
</protein>
<name>A0AAJ5EEA6_9ENTE</name>
<dbReference type="PANTHER" id="PTHR30217:SF12">
    <property type="entry name" value="U32 FAMILY PEPTIDASE"/>
    <property type="match status" value="1"/>
</dbReference>
<accession>A0AAJ5EEA6</accession>
<dbReference type="PANTHER" id="PTHR30217">
    <property type="entry name" value="PEPTIDASE U32 FAMILY"/>
    <property type="match status" value="1"/>
</dbReference>
<gene>
    <name evidence="1" type="ORF">E4031_09245</name>
</gene>
<reference evidence="1 2" key="1">
    <citation type="submission" date="2019-03" db="EMBL/GenBank/DDBJ databases">
        <title>Vagococcus sp. was isolated fron gut of Carduelis flavirostris.</title>
        <authorList>
            <person name="Ge Y."/>
        </authorList>
    </citation>
    <scope>NUCLEOTIDE SEQUENCE [LARGE SCALE GENOMIC DNA]</scope>
    <source>
        <strain evidence="1 2">CF-210</strain>
    </source>
</reference>
<dbReference type="InterPro" id="IPR001539">
    <property type="entry name" value="Peptidase_U32"/>
</dbReference>
<evidence type="ECO:0000313" key="2">
    <source>
        <dbReference type="Proteomes" id="UP000297725"/>
    </source>
</evidence>
<sequence>MKIHLTATVESLEQAKRLLEADVDTLYFGGGTYGLRLPHDFSLEEQRYLVELAHEYGKRAVIAVNAIMHPEKMLGIKDYLNFLSDIKVDAITVGDTGVIHVLRRDGYEIPYIYDGHTMVTSARQMNFWAKRGAIGSIVAREVPYLELCEMKDKLMGFGEILVYGASCIHQSKRPLVENYLNFVETPEQDKSKESHLYLSEPRKGGTHYSIYEDEHGTHIFANNDVNLMAQLDALAAIDFCEWKLEGIYTPGETFVAIVKLFVEARDLLVKGEWTVEKGFELNEKVKALHPEERDLDNGFFLMSPEEVK</sequence>
<dbReference type="EMBL" id="SRHU01000036">
    <property type="protein sequence ID" value="TFZ39320.1"/>
    <property type="molecule type" value="Genomic_DNA"/>
</dbReference>
<dbReference type="AlphaFoldDB" id="A0AAJ5EEA6"/>
<dbReference type="Proteomes" id="UP000297725">
    <property type="component" value="Unassembled WGS sequence"/>
</dbReference>
<comment type="caution">
    <text evidence="1">The sequence shown here is derived from an EMBL/GenBank/DDBJ whole genome shotgun (WGS) entry which is preliminary data.</text>
</comment>